<keyword evidence="7" id="KW-0479">Metal-binding</keyword>
<comment type="subcellular location">
    <subcellularLocation>
        <location evidence="2">Membrane</location>
        <topology evidence="2">Single-pass membrane protein</topology>
    </subcellularLocation>
</comment>
<accession>A0A2K3PDQ5</accession>
<keyword evidence="13" id="KW-0472">Membrane</keyword>
<dbReference type="GO" id="GO:0030247">
    <property type="term" value="F:polysaccharide binding"/>
    <property type="evidence" value="ECO:0007669"/>
    <property type="project" value="InterPro"/>
</dbReference>
<evidence type="ECO:0000313" key="18">
    <source>
        <dbReference type="EMBL" id="PNY13374.1"/>
    </source>
</evidence>
<comment type="catalytic activity">
    <reaction evidence="1">
        <text>S-ubiquitinyl-[E2 ubiquitin-conjugating enzyme]-L-cysteine + [acceptor protein]-L-lysine = [E2 ubiquitin-conjugating enzyme]-L-cysteine + N(6)-ubiquitinyl-[acceptor protein]-L-lysine.</text>
        <dbReference type="EC" id="2.3.2.27"/>
    </reaction>
</comment>
<evidence type="ECO:0000256" key="6">
    <source>
        <dbReference type="ARBA" id="ARBA00022692"/>
    </source>
</evidence>
<keyword evidence="11" id="KW-0862">Zinc</keyword>
<evidence type="ECO:0000256" key="11">
    <source>
        <dbReference type="ARBA" id="ARBA00022833"/>
    </source>
</evidence>
<dbReference type="EMBL" id="ASHM01006029">
    <property type="protein sequence ID" value="PNY13374.1"/>
    <property type="molecule type" value="Genomic_DNA"/>
</dbReference>
<keyword evidence="10" id="KW-0833">Ubl conjugation pathway</keyword>
<organism evidence="18 19">
    <name type="scientific">Trifolium pratense</name>
    <name type="common">Red clover</name>
    <dbReference type="NCBI Taxonomy" id="57577"/>
    <lineage>
        <taxon>Eukaryota</taxon>
        <taxon>Viridiplantae</taxon>
        <taxon>Streptophyta</taxon>
        <taxon>Embryophyta</taxon>
        <taxon>Tracheophyta</taxon>
        <taxon>Spermatophyta</taxon>
        <taxon>Magnoliopsida</taxon>
        <taxon>eudicotyledons</taxon>
        <taxon>Gunneridae</taxon>
        <taxon>Pentapetalae</taxon>
        <taxon>rosids</taxon>
        <taxon>fabids</taxon>
        <taxon>Fabales</taxon>
        <taxon>Fabaceae</taxon>
        <taxon>Papilionoideae</taxon>
        <taxon>50 kb inversion clade</taxon>
        <taxon>NPAAA clade</taxon>
        <taxon>Hologalegina</taxon>
        <taxon>IRL clade</taxon>
        <taxon>Trifolieae</taxon>
        <taxon>Trifolium</taxon>
    </lineage>
</organism>
<name>A0A2K3PDQ5_TRIPR</name>
<dbReference type="CDD" id="cd16461">
    <property type="entry name" value="RING-H2_EL5-like"/>
    <property type="match status" value="1"/>
</dbReference>
<dbReference type="Pfam" id="PF00856">
    <property type="entry name" value="SET"/>
    <property type="match status" value="1"/>
</dbReference>
<evidence type="ECO:0000259" key="16">
    <source>
        <dbReference type="PROSITE" id="PS50089"/>
    </source>
</evidence>
<dbReference type="STRING" id="57577.A0A2K3PDQ5"/>
<keyword evidence="8" id="KW-0732">Signal</keyword>
<dbReference type="PROSITE" id="PS50280">
    <property type="entry name" value="SET"/>
    <property type="match status" value="1"/>
</dbReference>
<evidence type="ECO:0000256" key="10">
    <source>
        <dbReference type="ARBA" id="ARBA00022786"/>
    </source>
</evidence>
<dbReference type="InterPro" id="IPR013083">
    <property type="entry name" value="Znf_RING/FYVE/PHD"/>
</dbReference>
<gene>
    <name evidence="18" type="ORF">L195_g010027</name>
</gene>
<evidence type="ECO:0000256" key="9">
    <source>
        <dbReference type="ARBA" id="ARBA00022771"/>
    </source>
</evidence>
<keyword evidence="5" id="KW-0808">Transferase</keyword>
<dbReference type="CDD" id="cd10518">
    <property type="entry name" value="SET_SETD1-like"/>
    <property type="match status" value="1"/>
</dbReference>
<dbReference type="GO" id="GO:0008270">
    <property type="term" value="F:zinc ion binding"/>
    <property type="evidence" value="ECO:0007669"/>
    <property type="project" value="UniProtKB-KW"/>
</dbReference>
<evidence type="ECO:0000256" key="8">
    <source>
        <dbReference type="ARBA" id="ARBA00022729"/>
    </source>
</evidence>
<keyword evidence="6" id="KW-0812">Transmembrane</keyword>
<comment type="caution">
    <text evidence="18">The sequence shown here is derived from an EMBL/GenBank/DDBJ whole genome shotgun (WGS) entry which is preliminary data.</text>
</comment>
<dbReference type="EC" id="2.3.2.27" evidence="4"/>
<evidence type="ECO:0000256" key="15">
    <source>
        <dbReference type="PROSITE-ProRule" id="PRU00175"/>
    </source>
</evidence>
<protein>
    <recommendedName>
        <fullName evidence="4">RING-type E3 ubiquitin transferase</fullName>
        <ecNumber evidence="4">2.3.2.27</ecNumber>
    </recommendedName>
</protein>
<evidence type="ECO:0000256" key="14">
    <source>
        <dbReference type="ARBA" id="ARBA00024209"/>
    </source>
</evidence>
<dbReference type="InterPro" id="IPR001841">
    <property type="entry name" value="Znf_RING"/>
</dbReference>
<feature type="non-terminal residue" evidence="18">
    <location>
        <position position="1"/>
    </location>
</feature>
<evidence type="ECO:0000256" key="2">
    <source>
        <dbReference type="ARBA" id="ARBA00004167"/>
    </source>
</evidence>
<reference evidence="18 19" key="2">
    <citation type="journal article" date="2017" name="Front. Plant Sci.">
        <title>Gene Classification and Mining of Molecular Markers Useful in Red Clover (Trifolium pratense) Breeding.</title>
        <authorList>
            <person name="Istvanek J."/>
            <person name="Dluhosova J."/>
            <person name="Dluhos P."/>
            <person name="Patkova L."/>
            <person name="Nedelnik J."/>
            <person name="Repkova J."/>
        </authorList>
    </citation>
    <scope>NUCLEOTIDE SEQUENCE [LARGE SCALE GENOMIC DNA]</scope>
    <source>
        <strain evidence="19">cv. Tatra</strain>
        <tissue evidence="18">Young leaves</tissue>
    </source>
</reference>
<dbReference type="SMART" id="SM00184">
    <property type="entry name" value="RING"/>
    <property type="match status" value="1"/>
</dbReference>
<evidence type="ECO:0000256" key="1">
    <source>
        <dbReference type="ARBA" id="ARBA00000900"/>
    </source>
</evidence>
<dbReference type="FunFam" id="2.170.270.10:FF:000058">
    <property type="entry name" value="Histone-lysine N-methyltransferase"/>
    <property type="match status" value="1"/>
</dbReference>
<dbReference type="InterPro" id="IPR046341">
    <property type="entry name" value="SET_dom_sf"/>
</dbReference>
<dbReference type="InterPro" id="IPR025287">
    <property type="entry name" value="WAK_GUB"/>
</dbReference>
<comment type="pathway">
    <text evidence="3">Protein modification; protein ubiquitination.</text>
</comment>
<evidence type="ECO:0000256" key="7">
    <source>
        <dbReference type="ARBA" id="ARBA00022723"/>
    </source>
</evidence>
<evidence type="ECO:0000259" key="17">
    <source>
        <dbReference type="PROSITE" id="PS50280"/>
    </source>
</evidence>
<dbReference type="PROSITE" id="PS50089">
    <property type="entry name" value="ZF_RING_2"/>
    <property type="match status" value="1"/>
</dbReference>
<evidence type="ECO:0000256" key="3">
    <source>
        <dbReference type="ARBA" id="ARBA00004906"/>
    </source>
</evidence>
<dbReference type="Proteomes" id="UP000236291">
    <property type="component" value="Unassembled WGS sequence"/>
</dbReference>
<dbReference type="GO" id="GO:0016020">
    <property type="term" value="C:membrane"/>
    <property type="evidence" value="ECO:0007669"/>
    <property type="project" value="UniProtKB-SubCell"/>
</dbReference>
<feature type="domain" description="SET" evidence="17">
    <location>
        <begin position="1"/>
        <end position="113"/>
    </location>
</feature>
<dbReference type="PANTHER" id="PTHR46279:SF2">
    <property type="entry name" value="RING-H2 FINGER PROTEIN ATL21A-RELATED"/>
    <property type="match status" value="1"/>
</dbReference>
<keyword evidence="9 15" id="KW-0863">Zinc-finger</keyword>
<dbReference type="InterPro" id="IPR046948">
    <property type="entry name" value="ATL20-22-like"/>
</dbReference>
<dbReference type="GO" id="GO:0061630">
    <property type="term" value="F:ubiquitin protein ligase activity"/>
    <property type="evidence" value="ECO:0007669"/>
    <property type="project" value="UniProtKB-EC"/>
</dbReference>
<dbReference type="SUPFAM" id="SSF57850">
    <property type="entry name" value="RING/U-box"/>
    <property type="match status" value="1"/>
</dbReference>
<evidence type="ECO:0000256" key="13">
    <source>
        <dbReference type="ARBA" id="ARBA00023136"/>
    </source>
</evidence>
<dbReference type="Pfam" id="PF13947">
    <property type="entry name" value="GUB_WAK_bind"/>
    <property type="match status" value="1"/>
</dbReference>
<evidence type="ECO:0000256" key="12">
    <source>
        <dbReference type="ARBA" id="ARBA00022989"/>
    </source>
</evidence>
<dbReference type="AlphaFoldDB" id="A0A2K3PDQ5"/>
<dbReference type="InterPro" id="IPR001214">
    <property type="entry name" value="SET_dom"/>
</dbReference>
<evidence type="ECO:0000256" key="4">
    <source>
        <dbReference type="ARBA" id="ARBA00012483"/>
    </source>
</evidence>
<dbReference type="Gene3D" id="2.170.270.10">
    <property type="entry name" value="SET domain"/>
    <property type="match status" value="1"/>
</dbReference>
<dbReference type="ExpressionAtlas" id="A0A2K3PDQ5">
    <property type="expression patterns" value="baseline"/>
</dbReference>
<keyword evidence="12" id="KW-1133">Transmembrane helix</keyword>
<sequence length="429" mass="48363">GKSAIQGWGLFARRDLQEGDMVVEYRGEQLRRSVADLREAKYRLEGKDCYLFKISEEVVIDATDKGNIARLINHSCMPNCFARIMCSGDQESRIVLIAKTNISAGEELTYDYLFDLDERAELKVPCHCKAPNYEGDRYPYCGYPGFSLTCTNDSKTVLTLPYSGVFYVRRIDYLGHHIQVYDPHHCLPNRLLSLNLSGSPFDTEFLTNYTLLSCSTPNLGSQFTPVDCLSNSTHFVSATPSLSFPNSLPQSCHVIRNISVPVTTSYQEIFSEDLQLTWSSPDCRYCELLDSMCGFESRNSNHVRCSPNHQTGCLTHFNRRRRTISDEPAIDITITRMRMGLDESTIESFEKIVLGESRRLPGVGHTDGTGCCSICLSEYNGKDIIRCIPECKHCFHAHCIDAWLRMNATCPICRNSPSPSHSHLHISSS</sequence>
<dbReference type="Pfam" id="PF13639">
    <property type="entry name" value="zf-RING_2"/>
    <property type="match status" value="1"/>
</dbReference>
<feature type="domain" description="RING-type" evidence="16">
    <location>
        <begin position="372"/>
        <end position="414"/>
    </location>
</feature>
<dbReference type="Gene3D" id="3.30.40.10">
    <property type="entry name" value="Zinc/RING finger domain, C3HC4 (zinc finger)"/>
    <property type="match status" value="1"/>
</dbReference>
<evidence type="ECO:0000256" key="5">
    <source>
        <dbReference type="ARBA" id="ARBA00022679"/>
    </source>
</evidence>
<reference evidence="18 19" key="1">
    <citation type="journal article" date="2014" name="Am. J. Bot.">
        <title>Genome assembly and annotation for red clover (Trifolium pratense; Fabaceae).</title>
        <authorList>
            <person name="Istvanek J."/>
            <person name="Jaros M."/>
            <person name="Krenek A."/>
            <person name="Repkova J."/>
        </authorList>
    </citation>
    <scope>NUCLEOTIDE SEQUENCE [LARGE SCALE GENOMIC DNA]</scope>
    <source>
        <strain evidence="19">cv. Tatra</strain>
        <tissue evidence="18">Young leaves</tissue>
    </source>
</reference>
<dbReference type="SMART" id="SM00317">
    <property type="entry name" value="SET"/>
    <property type="match status" value="1"/>
</dbReference>
<dbReference type="SUPFAM" id="SSF82199">
    <property type="entry name" value="SET domain"/>
    <property type="match status" value="1"/>
</dbReference>
<evidence type="ECO:0000313" key="19">
    <source>
        <dbReference type="Proteomes" id="UP000236291"/>
    </source>
</evidence>
<proteinExistence type="inferred from homology"/>
<comment type="similarity">
    <text evidence="14">Belongs to the RING-type zinc finger family. ATL subfamily.</text>
</comment>
<dbReference type="PANTHER" id="PTHR46279">
    <property type="entry name" value="RING/U-BOX SUPERFAMILY PROTEIN"/>
    <property type="match status" value="1"/>
</dbReference>